<name>A0A1H8VR93_9PROT</name>
<gene>
    <name evidence="1" type="ORF">SAMN05216333_1754</name>
</gene>
<dbReference type="EMBL" id="FODO01000075">
    <property type="protein sequence ID" value="SEP17790.1"/>
    <property type="molecule type" value="Genomic_DNA"/>
</dbReference>
<keyword evidence="2" id="KW-1185">Reference proteome</keyword>
<evidence type="ECO:0000313" key="1">
    <source>
        <dbReference type="EMBL" id="SEP17790.1"/>
    </source>
</evidence>
<proteinExistence type="predicted"/>
<organism evidence="1 2">
    <name type="scientific">Nitrosomonas oligotropha</name>
    <dbReference type="NCBI Taxonomy" id="42354"/>
    <lineage>
        <taxon>Bacteria</taxon>
        <taxon>Pseudomonadati</taxon>
        <taxon>Pseudomonadota</taxon>
        <taxon>Betaproteobacteria</taxon>
        <taxon>Nitrosomonadales</taxon>
        <taxon>Nitrosomonadaceae</taxon>
        <taxon>Nitrosomonas</taxon>
    </lineage>
</organism>
<reference evidence="2" key="1">
    <citation type="submission" date="2016-10" db="EMBL/GenBank/DDBJ databases">
        <authorList>
            <person name="Varghese N."/>
            <person name="Submissions S."/>
        </authorList>
    </citation>
    <scope>NUCLEOTIDE SEQUENCE [LARGE SCALE GENOMIC DNA]</scope>
    <source>
        <strain evidence="2">Nm76</strain>
    </source>
</reference>
<sequence>MWLRQNLESFKKRLSALEKHVAETGVVLTEAQVQALEKKQDDDVAHGEIETAHPGYLGSQDTFYVGTLKGVGRIYQQTFVDTYSKWAAAKLYTTKTRSPQLICLMIGYCRSSLNKVWTSSVF</sequence>
<accession>A0A1H8VR93</accession>
<dbReference type="AlphaFoldDB" id="A0A1H8VR93"/>
<protein>
    <submittedName>
        <fullName evidence="1">Uncharacterized protein</fullName>
    </submittedName>
</protein>
<dbReference type="Proteomes" id="UP000198814">
    <property type="component" value="Unassembled WGS sequence"/>
</dbReference>
<evidence type="ECO:0000313" key="2">
    <source>
        <dbReference type="Proteomes" id="UP000198814"/>
    </source>
</evidence>
<dbReference type="STRING" id="42354.SAMN05216333_1754"/>